<name>A0ACC1CYE8_9NEOP</name>
<sequence length="1228" mass="144675">MAWSMPPPGPWNPAMTMTPDMGMGSYSAEQWTVLQQQNWQQWAQWQQQYAQWQNQYGEKYAEQIQTIQAMGGMPPLPPANTAPPPAPPPPDKPPPPPHENNQPLYAQTSKPPPPAAPAPGPVPVPTTNQWNKSNQWNNTNQSNQNTTSNNQNWSYNKAPSKVAPQPLLNTQPPMSTKPPVNSQPSGNAEALKKLAEEERLFDIQFKQWEQEIEKWRRENENHPDKQAYKEYEQKFEACRLQLMERRRQMKLKRDRLMHNTPQPSTTSIPGNIAAAPGSNININKPQQDMPTPNFSQTQHNYSDKSNISQFQQQQQKHNMPQSYNRSNNKNIDPQDRYESYQDMNQQTNSEHSYEANDNSSFLPTTDSNKGIPGLDLVPDVDKNSNKTHEVVDITDDNHEIALHQENQQSKGPDYSTISKGINSILGDEKIMNILSMVNNHTQSPPTNNLNLNMSRPYPGNNQQDNVQPQDNRNQHYCNNQHFDNRQQSVPQSRQEHMLPNRQQNMPQNRQQNMPQNRQQNMPQNRQQIMPQNRQQNMPQNRQQNMVQNRQRPGFINQQNQDTSYPPPLMEQNISIPEQEQHYDSNDSYDQSNMQQQYEDVPHRGGLLPLMRTNISSGRPLLERITQHNADYPRALPERPPIEEVVPPVQPPRPKWVEEPMFTPSFIVEYEHKPLRLKARDFIDPVHMFDYNHKSKDSDVKKRDFEKEIDDLFPSMRRRPERFERDIENDRYREPVSRESHYRDREPKFYDRRLPRDDFRDEYRLSRDELRDEFRPKLAPRDDDYDMRRVDDRFDDRRRDDRDKFTRRDDLRDRSRERDRERERDRYRERERDKGPPHIHVFRERDRERDRDRFDRIRDLRDERRSGSRDRDSRKRGHSKDSEISIVSKKSKDNTEKPAVEVESKESKHIVMIDDILELPGREMRPEKIVIILRGPPGSGKSYLAKLIRDREAEHGGTARIMSIDDYFMQESEVEEKDPATGKIVKKQTLKYEYDEESESTYLTSLSRAFKRSISDGYFSFLIFDAVNDQLKNYADIWNYSRQNGFQVYICTMDLDPQTCYRRNIHNRKLDDIEVICSRFFPTPLHHIQLDATTLLQNAAIQDVQMEDVQDNDFTMEDAEEPEVESSFTSKWEKMEDAAQLARLDGTSKPLRSSQLSMEDYLQLDDWKPNTAKPGKKTVRWADIEERRKQEKMRAIGFVVGQTDWNRMTDPTMGSSALTQTKYIERVRR</sequence>
<accession>A0ACC1CYE8</accession>
<gene>
    <name evidence="1" type="ORF">K1T71_008326</name>
</gene>
<evidence type="ECO:0000313" key="2">
    <source>
        <dbReference type="Proteomes" id="UP000824533"/>
    </source>
</evidence>
<keyword evidence="2" id="KW-1185">Reference proteome</keyword>
<comment type="caution">
    <text evidence="1">The sequence shown here is derived from an EMBL/GenBank/DDBJ whole genome shotgun (WGS) entry which is preliminary data.</text>
</comment>
<organism evidence="1 2">
    <name type="scientific">Dendrolimus kikuchii</name>
    <dbReference type="NCBI Taxonomy" id="765133"/>
    <lineage>
        <taxon>Eukaryota</taxon>
        <taxon>Metazoa</taxon>
        <taxon>Ecdysozoa</taxon>
        <taxon>Arthropoda</taxon>
        <taxon>Hexapoda</taxon>
        <taxon>Insecta</taxon>
        <taxon>Pterygota</taxon>
        <taxon>Neoptera</taxon>
        <taxon>Endopterygota</taxon>
        <taxon>Lepidoptera</taxon>
        <taxon>Glossata</taxon>
        <taxon>Ditrysia</taxon>
        <taxon>Bombycoidea</taxon>
        <taxon>Lasiocampidae</taxon>
        <taxon>Dendrolimus</taxon>
    </lineage>
</organism>
<dbReference type="Proteomes" id="UP000824533">
    <property type="component" value="Linkage Group LG14"/>
</dbReference>
<proteinExistence type="predicted"/>
<dbReference type="EMBL" id="CM034400">
    <property type="protein sequence ID" value="KAJ0176152.1"/>
    <property type="molecule type" value="Genomic_DNA"/>
</dbReference>
<evidence type="ECO:0000313" key="1">
    <source>
        <dbReference type="EMBL" id="KAJ0176152.1"/>
    </source>
</evidence>
<protein>
    <submittedName>
        <fullName evidence="1">Uncharacterized protein</fullName>
    </submittedName>
</protein>
<reference evidence="1 2" key="1">
    <citation type="journal article" date="2021" name="Front. Genet.">
        <title>Chromosome-Level Genome Assembly Reveals Significant Gene Expansion in the Toll and IMD Signaling Pathways of Dendrolimus kikuchii.</title>
        <authorList>
            <person name="Zhou J."/>
            <person name="Wu P."/>
            <person name="Xiong Z."/>
            <person name="Liu N."/>
            <person name="Zhao N."/>
            <person name="Ji M."/>
            <person name="Qiu Y."/>
            <person name="Yang B."/>
        </authorList>
    </citation>
    <scope>NUCLEOTIDE SEQUENCE [LARGE SCALE GENOMIC DNA]</scope>
    <source>
        <strain evidence="1">Ann1</strain>
    </source>
</reference>